<name>A0A166CXQ5_9EURY</name>
<proteinExistence type="predicted"/>
<evidence type="ECO:0000313" key="1">
    <source>
        <dbReference type="EMBL" id="KZX17477.1"/>
    </source>
</evidence>
<dbReference type="AlphaFoldDB" id="A0A166CXQ5"/>
<organism evidence="1 2">
    <name type="scientific">Methanobrevibacter filiformis</name>
    <dbReference type="NCBI Taxonomy" id="55758"/>
    <lineage>
        <taxon>Archaea</taxon>
        <taxon>Methanobacteriati</taxon>
        <taxon>Methanobacteriota</taxon>
        <taxon>Methanomada group</taxon>
        <taxon>Methanobacteria</taxon>
        <taxon>Methanobacteriales</taxon>
        <taxon>Methanobacteriaceae</taxon>
        <taxon>Methanobrevibacter</taxon>
    </lineage>
</organism>
<dbReference type="RefSeq" id="WP_066970483.1">
    <property type="nucleotide sequence ID" value="NZ_LWMT01000016.1"/>
</dbReference>
<sequence length="83" mass="9394">MALDQKIAELVENDFNYIEPCLECKVSRNSVNNIWVEVLNISKELNLDDVMILDHVEINLGDTVLVAFVNGNIKKPVIIGRIK</sequence>
<protein>
    <submittedName>
        <fullName evidence="1">Uncharacterized protein</fullName>
    </submittedName>
</protein>
<dbReference type="EMBL" id="LWMT01000016">
    <property type="protein sequence ID" value="KZX17477.1"/>
    <property type="molecule type" value="Genomic_DNA"/>
</dbReference>
<comment type="caution">
    <text evidence="1">The sequence shown here is derived from an EMBL/GenBank/DDBJ whole genome shotgun (WGS) entry which is preliminary data.</text>
</comment>
<dbReference type="STRING" id="55758.MBFIL_01350"/>
<evidence type="ECO:0000313" key="2">
    <source>
        <dbReference type="Proteomes" id="UP000077066"/>
    </source>
</evidence>
<dbReference type="PATRIC" id="fig|55758.3.peg.153"/>
<accession>A0A166CXQ5</accession>
<reference evidence="1 2" key="1">
    <citation type="submission" date="2016-04" db="EMBL/GenBank/DDBJ databases">
        <title>Genome sequence of Methanobrevibacter filiformis DSM 11501.</title>
        <authorList>
            <person name="Poehlein A."/>
            <person name="Seedorf H."/>
            <person name="Daniel R."/>
        </authorList>
    </citation>
    <scope>NUCLEOTIDE SEQUENCE [LARGE SCALE GENOMIC DNA]</scope>
    <source>
        <strain evidence="1 2">DSM 11501</strain>
    </source>
</reference>
<gene>
    <name evidence="1" type="ORF">MBFIL_01350</name>
</gene>
<dbReference type="Proteomes" id="UP000077066">
    <property type="component" value="Unassembled WGS sequence"/>
</dbReference>
<keyword evidence="2" id="KW-1185">Reference proteome</keyword>